<feature type="region of interest" description="Disordered" evidence="1">
    <location>
        <begin position="190"/>
        <end position="286"/>
    </location>
</feature>
<comment type="caution">
    <text evidence="2">The sequence shown here is derived from an EMBL/GenBank/DDBJ whole genome shotgun (WGS) entry which is preliminary data.</text>
</comment>
<proteinExistence type="predicted"/>
<feature type="compositionally biased region" description="Low complexity" evidence="1">
    <location>
        <begin position="30"/>
        <end position="46"/>
    </location>
</feature>
<organism evidence="2 3">
    <name type="scientific">Coptis chinensis</name>
    <dbReference type="NCBI Taxonomy" id="261450"/>
    <lineage>
        <taxon>Eukaryota</taxon>
        <taxon>Viridiplantae</taxon>
        <taxon>Streptophyta</taxon>
        <taxon>Embryophyta</taxon>
        <taxon>Tracheophyta</taxon>
        <taxon>Spermatophyta</taxon>
        <taxon>Magnoliopsida</taxon>
        <taxon>Ranunculales</taxon>
        <taxon>Ranunculaceae</taxon>
        <taxon>Coptidoideae</taxon>
        <taxon>Coptis</taxon>
    </lineage>
</organism>
<dbReference type="OrthoDB" id="730111at2759"/>
<dbReference type="AlphaFoldDB" id="A0A835LQL1"/>
<name>A0A835LQL1_9MAGN</name>
<sequence length="356" mass="38583">MYPNLDSFRCIDCWIPRTLKKVVRKRKRSSSSSSSSNVDWDSSSLDMPRVETEGNPKSIEDKVKDAKSNAEMKVANAAKVREEALKKAAMARKAAQKAANALDVAVAANGEVQGDGSCCPVVDDAELALRLHRAINSSPRIFRNMRSVKLENLVDPKEVKLNASSLSRQSDPEKRVLNGELKVCTGNIGKAASGRKSSESVSDIGPVKKSDHADCNIENPTKEEQASCSSKVAISSENGNSTDSGSQSCQKQEGSKLNSRETPCQSVYDKDSSEQEGKSPHGPDICLKTYSRRHKISKCILDQKNNLLPRNCHLESQTSGTALPLTQMEAELTFNDTSLDSHCVPSRASTPASSLA</sequence>
<feature type="compositionally biased region" description="Basic and acidic residues" evidence="1">
    <location>
        <begin position="268"/>
        <end position="281"/>
    </location>
</feature>
<reference evidence="2 3" key="1">
    <citation type="submission" date="2020-10" db="EMBL/GenBank/DDBJ databases">
        <title>The Coptis chinensis genome and diversification of protoberbering-type alkaloids.</title>
        <authorList>
            <person name="Wang B."/>
            <person name="Shu S."/>
            <person name="Song C."/>
            <person name="Liu Y."/>
        </authorList>
    </citation>
    <scope>NUCLEOTIDE SEQUENCE [LARGE SCALE GENOMIC DNA]</scope>
    <source>
        <strain evidence="2">HL-2020</strain>
        <tissue evidence="2">Leaf</tissue>
    </source>
</reference>
<dbReference type="EMBL" id="JADFTS010000006">
    <property type="protein sequence ID" value="KAF9601252.1"/>
    <property type="molecule type" value="Genomic_DNA"/>
</dbReference>
<evidence type="ECO:0000313" key="3">
    <source>
        <dbReference type="Proteomes" id="UP000631114"/>
    </source>
</evidence>
<evidence type="ECO:0000313" key="2">
    <source>
        <dbReference type="EMBL" id="KAF9601252.1"/>
    </source>
</evidence>
<protein>
    <submittedName>
        <fullName evidence="2">Uncharacterized protein</fullName>
    </submittedName>
</protein>
<feature type="compositionally biased region" description="Basic and acidic residues" evidence="1">
    <location>
        <begin position="48"/>
        <end position="67"/>
    </location>
</feature>
<dbReference type="PANTHER" id="PTHR38530">
    <property type="entry name" value="OS06G0468300 PROTEIN"/>
    <property type="match status" value="1"/>
</dbReference>
<accession>A0A835LQL1</accession>
<feature type="compositionally biased region" description="Basic and acidic residues" evidence="1">
    <location>
        <begin position="206"/>
        <end position="225"/>
    </location>
</feature>
<evidence type="ECO:0000256" key="1">
    <source>
        <dbReference type="SAM" id="MobiDB-lite"/>
    </source>
</evidence>
<feature type="compositionally biased region" description="Polar residues" evidence="1">
    <location>
        <begin position="226"/>
        <end position="265"/>
    </location>
</feature>
<feature type="region of interest" description="Disordered" evidence="1">
    <location>
        <begin position="24"/>
        <end position="67"/>
    </location>
</feature>
<dbReference type="Proteomes" id="UP000631114">
    <property type="component" value="Unassembled WGS sequence"/>
</dbReference>
<gene>
    <name evidence="2" type="ORF">IFM89_018362</name>
</gene>
<keyword evidence="3" id="KW-1185">Reference proteome</keyword>